<feature type="transmembrane region" description="Helical" evidence="1">
    <location>
        <begin position="93"/>
        <end position="111"/>
    </location>
</feature>
<organism evidence="2 3">
    <name type="scientific">Caulobacter segnis</name>
    <dbReference type="NCBI Taxonomy" id="88688"/>
    <lineage>
        <taxon>Bacteria</taxon>
        <taxon>Pseudomonadati</taxon>
        <taxon>Pseudomonadota</taxon>
        <taxon>Alphaproteobacteria</taxon>
        <taxon>Caulobacterales</taxon>
        <taxon>Caulobacteraceae</taxon>
        <taxon>Caulobacter</taxon>
    </lineage>
</organism>
<sequence length="291" mass="31900">MDKSQEAAQSGWLAVWRDFWRKAERAALLTGLAFLASTLVNTLIFDVWGQNFLLIAAPADVLMSGLQVATMPALMAGGYAVGFIWIASRRSKLVAVIAFFAALIVLWLVGWPIGYGPRVLRTWWLVALLGWLIGAGVALFFDQRWRAPRAPGSGLGARLTELAHEGVRRFVYGGVGLIYLFFSGAMVWAVSEVGYSNQPVRLAPDEKLEGCVGRVVWTGDRAILVDCGRPPAHDVQVFYATDTFRVIRDNREWPNPALPPLLVDVGSWLRAQPAVQEVMAPAGQGQKPAAR</sequence>
<dbReference type="Proteomes" id="UP000240527">
    <property type="component" value="Chromosome"/>
</dbReference>
<dbReference type="EMBL" id="CP027850">
    <property type="protein sequence ID" value="AVQ03116.1"/>
    <property type="molecule type" value="Genomic_DNA"/>
</dbReference>
<feature type="transmembrane region" description="Helical" evidence="1">
    <location>
        <begin position="170"/>
        <end position="190"/>
    </location>
</feature>
<protein>
    <submittedName>
        <fullName evidence="2">Uncharacterized protein</fullName>
    </submittedName>
</protein>
<proteinExistence type="predicted"/>
<feature type="transmembrane region" description="Helical" evidence="1">
    <location>
        <begin position="65"/>
        <end position="86"/>
    </location>
</feature>
<evidence type="ECO:0000313" key="2">
    <source>
        <dbReference type="EMBL" id="AVQ03116.1"/>
    </source>
</evidence>
<reference evidence="2 3" key="1">
    <citation type="journal article" date="2015" name="Biotechnol. Bioeng.">
        <title>Genome sequence and phenotypic characterization of Caulobacter segnis.</title>
        <authorList>
            <person name="Patel S."/>
            <person name="Fletcher B."/>
            <person name="Scott D.C."/>
            <person name="Ely B."/>
        </authorList>
    </citation>
    <scope>NUCLEOTIDE SEQUENCE [LARGE SCALE GENOMIC DNA]</scope>
    <source>
        <strain evidence="2 3">TK0059</strain>
    </source>
</reference>
<keyword evidence="1" id="KW-0812">Transmembrane</keyword>
<accession>A0ABN5IVR9</accession>
<gene>
    <name evidence="2" type="ORF">B7G68_15425</name>
</gene>
<keyword evidence="1" id="KW-1133">Transmembrane helix</keyword>
<feature type="transmembrane region" description="Helical" evidence="1">
    <location>
        <begin position="26"/>
        <end position="45"/>
    </location>
</feature>
<dbReference type="RefSeq" id="WP_013080103.1">
    <property type="nucleotide sequence ID" value="NZ_CP027850.1"/>
</dbReference>
<keyword evidence="3" id="KW-1185">Reference proteome</keyword>
<feature type="transmembrane region" description="Helical" evidence="1">
    <location>
        <begin position="123"/>
        <end position="141"/>
    </location>
</feature>
<name>A0ABN5IVR9_9CAUL</name>
<evidence type="ECO:0000256" key="1">
    <source>
        <dbReference type="SAM" id="Phobius"/>
    </source>
</evidence>
<evidence type="ECO:0000313" key="3">
    <source>
        <dbReference type="Proteomes" id="UP000240527"/>
    </source>
</evidence>
<keyword evidence="1" id="KW-0472">Membrane</keyword>